<dbReference type="Proteomes" id="UP000541154">
    <property type="component" value="Unassembled WGS sequence"/>
</dbReference>
<gene>
    <name evidence="1" type="ORF">ETB97_009348</name>
</gene>
<keyword evidence="2" id="KW-1185">Reference proteome</keyword>
<feature type="non-terminal residue" evidence="1">
    <location>
        <position position="112"/>
    </location>
</feature>
<name>A0A8H5ZWU6_PETAA</name>
<protein>
    <submittedName>
        <fullName evidence="1">Uncharacterized protein</fullName>
    </submittedName>
</protein>
<organism evidence="1 2">
    <name type="scientific">Petromyces alliaceus</name>
    <name type="common">Aspergillus alliaceus</name>
    <dbReference type="NCBI Taxonomy" id="209559"/>
    <lineage>
        <taxon>Eukaryota</taxon>
        <taxon>Fungi</taxon>
        <taxon>Dikarya</taxon>
        <taxon>Ascomycota</taxon>
        <taxon>Pezizomycotina</taxon>
        <taxon>Eurotiomycetes</taxon>
        <taxon>Eurotiomycetidae</taxon>
        <taxon>Eurotiales</taxon>
        <taxon>Aspergillaceae</taxon>
        <taxon>Aspergillus</taxon>
        <taxon>Aspergillus subgen. Circumdati</taxon>
    </lineage>
</organism>
<evidence type="ECO:0000313" key="1">
    <source>
        <dbReference type="EMBL" id="KAF5855373.1"/>
    </source>
</evidence>
<reference evidence="1 2" key="1">
    <citation type="submission" date="2019-04" db="EMBL/GenBank/DDBJ databases">
        <title>Aspergillus burnettii sp. nov., novel species from soil in southeast Queensland.</title>
        <authorList>
            <person name="Gilchrist C.L.M."/>
            <person name="Pitt J.I."/>
            <person name="Lange L."/>
            <person name="Lacey H.J."/>
            <person name="Vuong D."/>
            <person name="Midgley D.J."/>
            <person name="Greenfield P."/>
            <person name="Bradbury M."/>
            <person name="Lacey E."/>
            <person name="Busk P.K."/>
            <person name="Pilgaard B."/>
            <person name="Chooi Y.H."/>
            <person name="Piggott A.M."/>
        </authorList>
    </citation>
    <scope>NUCLEOTIDE SEQUENCE [LARGE SCALE GENOMIC DNA]</scope>
    <source>
        <strain evidence="1 2">FRR 5400</strain>
    </source>
</reference>
<accession>A0A8H5ZWU6</accession>
<proteinExistence type="predicted"/>
<dbReference type="EMBL" id="SPNV01000445">
    <property type="protein sequence ID" value="KAF5855373.1"/>
    <property type="molecule type" value="Genomic_DNA"/>
</dbReference>
<dbReference type="AlphaFoldDB" id="A0A8H5ZWU6"/>
<evidence type="ECO:0000313" key="2">
    <source>
        <dbReference type="Proteomes" id="UP000541154"/>
    </source>
</evidence>
<sequence>MLPEGFTAIKLENHDNSEIKRSVLDRTERQYDRALQYFDIFVTNHTGALSPPDVRTYKGFMEFLERNLKGRLSKGKAPVLNTLDGMRRDLDAGLARQRGYHVPEHVTTTIRE</sequence>
<comment type="caution">
    <text evidence="1">The sequence shown here is derived from an EMBL/GenBank/DDBJ whole genome shotgun (WGS) entry which is preliminary data.</text>
</comment>